<proteinExistence type="predicted"/>
<feature type="region of interest" description="Disordered" evidence="1">
    <location>
        <begin position="153"/>
        <end position="206"/>
    </location>
</feature>
<sequence length="206" mass="23001">MKHGLKLMYTEMALVNIIQLLNGGMNTLITCQHYRLESCIHTELGNHPRRWERTGTVVEVRQYHQYIIRVDGTGRVTIAAPARFENSPFQTNQTHGTLMAPTAVQHPEVILSSPSTPKTRQPQVPKIPVSLSPTRILSQPAALNETPIIVPTQKQGTQTQPSQIDLDQSFHQTPEPDVPSMSKVPRALSCLQPHNKAGEKELLTPR</sequence>
<accession>A0A8S3QRH0</accession>
<protein>
    <submittedName>
        <fullName evidence="2">Uncharacterized protein</fullName>
    </submittedName>
</protein>
<evidence type="ECO:0000313" key="2">
    <source>
        <dbReference type="EMBL" id="CAG2197272.1"/>
    </source>
</evidence>
<keyword evidence="3" id="KW-1185">Reference proteome</keyword>
<feature type="compositionally biased region" description="Basic and acidic residues" evidence="1">
    <location>
        <begin position="196"/>
        <end position="206"/>
    </location>
</feature>
<dbReference type="Proteomes" id="UP000683360">
    <property type="component" value="Unassembled WGS sequence"/>
</dbReference>
<evidence type="ECO:0000256" key="1">
    <source>
        <dbReference type="SAM" id="MobiDB-lite"/>
    </source>
</evidence>
<evidence type="ECO:0000313" key="3">
    <source>
        <dbReference type="Proteomes" id="UP000683360"/>
    </source>
</evidence>
<name>A0A8S3QRH0_MYTED</name>
<feature type="compositionally biased region" description="Polar residues" evidence="1">
    <location>
        <begin position="153"/>
        <end position="172"/>
    </location>
</feature>
<reference evidence="2" key="1">
    <citation type="submission" date="2021-03" db="EMBL/GenBank/DDBJ databases">
        <authorList>
            <person name="Bekaert M."/>
        </authorList>
    </citation>
    <scope>NUCLEOTIDE SEQUENCE</scope>
</reference>
<gene>
    <name evidence="2" type="ORF">MEDL_12114</name>
</gene>
<organism evidence="2 3">
    <name type="scientific">Mytilus edulis</name>
    <name type="common">Blue mussel</name>
    <dbReference type="NCBI Taxonomy" id="6550"/>
    <lineage>
        <taxon>Eukaryota</taxon>
        <taxon>Metazoa</taxon>
        <taxon>Spiralia</taxon>
        <taxon>Lophotrochozoa</taxon>
        <taxon>Mollusca</taxon>
        <taxon>Bivalvia</taxon>
        <taxon>Autobranchia</taxon>
        <taxon>Pteriomorphia</taxon>
        <taxon>Mytilida</taxon>
        <taxon>Mytiloidea</taxon>
        <taxon>Mytilidae</taxon>
        <taxon>Mytilinae</taxon>
        <taxon>Mytilus</taxon>
    </lineage>
</organism>
<dbReference type="AlphaFoldDB" id="A0A8S3QRH0"/>
<dbReference type="EMBL" id="CAJPWZ010000644">
    <property type="protein sequence ID" value="CAG2197272.1"/>
    <property type="molecule type" value="Genomic_DNA"/>
</dbReference>
<comment type="caution">
    <text evidence="2">The sequence shown here is derived from an EMBL/GenBank/DDBJ whole genome shotgun (WGS) entry which is preliminary data.</text>
</comment>
<dbReference type="OrthoDB" id="6152783at2759"/>